<dbReference type="OrthoDB" id="191192at2759"/>
<organism evidence="10 11">
    <name type="scientific">Neolentinus lepideus HHB14362 ss-1</name>
    <dbReference type="NCBI Taxonomy" id="1314782"/>
    <lineage>
        <taxon>Eukaryota</taxon>
        <taxon>Fungi</taxon>
        <taxon>Dikarya</taxon>
        <taxon>Basidiomycota</taxon>
        <taxon>Agaricomycotina</taxon>
        <taxon>Agaricomycetes</taxon>
        <taxon>Gloeophyllales</taxon>
        <taxon>Gloeophyllaceae</taxon>
        <taxon>Neolentinus</taxon>
    </lineage>
</organism>
<dbReference type="PANTHER" id="PTHR13035:SF0">
    <property type="entry name" value="PROTEIN N-TERMINAL GLUTAMINE AMIDOHYDROLASE"/>
    <property type="match status" value="1"/>
</dbReference>
<protein>
    <recommendedName>
        <fullName evidence="4">Protein N-terminal glutamine amidohydrolase</fullName>
        <ecNumber evidence="3">3.5.1.122</ecNumber>
    </recommendedName>
    <alternativeName>
        <fullName evidence="6">Protein NH2-terminal glutamine deamidase</fullName>
    </alternativeName>
</protein>
<feature type="region of interest" description="Disordered" evidence="8">
    <location>
        <begin position="20"/>
        <end position="106"/>
    </location>
</feature>
<evidence type="ECO:0000313" key="11">
    <source>
        <dbReference type="Proteomes" id="UP000076761"/>
    </source>
</evidence>
<dbReference type="PANTHER" id="PTHR13035">
    <property type="entry name" value="PROTEIN N-TERMINAL GLUTAMINE AMIDOHYDROLASE"/>
    <property type="match status" value="1"/>
</dbReference>
<comment type="catalytic activity">
    <reaction evidence="7">
        <text>N-terminal L-glutaminyl-[protein] + H2O = N-terminal L-glutamyl-[protein] + NH4(+)</text>
        <dbReference type="Rhea" id="RHEA:50680"/>
        <dbReference type="Rhea" id="RHEA-COMP:12668"/>
        <dbReference type="Rhea" id="RHEA-COMP:12777"/>
        <dbReference type="ChEBI" id="CHEBI:15377"/>
        <dbReference type="ChEBI" id="CHEBI:28938"/>
        <dbReference type="ChEBI" id="CHEBI:64721"/>
        <dbReference type="ChEBI" id="CHEBI:64722"/>
        <dbReference type="EC" id="3.5.1.122"/>
    </reaction>
</comment>
<dbReference type="Gene3D" id="3.10.620.10">
    <property type="entry name" value="Protein N-terminal glutamine amidohydrolase, alpha beta roll"/>
    <property type="match status" value="1"/>
</dbReference>
<evidence type="ECO:0000256" key="7">
    <source>
        <dbReference type="ARBA" id="ARBA00048768"/>
    </source>
</evidence>
<name>A0A165UQ27_9AGAM</name>
<dbReference type="EC" id="3.5.1.122" evidence="3"/>
<keyword evidence="11" id="KW-1185">Reference proteome</keyword>
<feature type="compositionally biased region" description="Polar residues" evidence="8">
    <location>
        <begin position="78"/>
        <end position="90"/>
    </location>
</feature>
<evidence type="ECO:0000256" key="1">
    <source>
        <dbReference type="ARBA" id="ARBA00008985"/>
    </source>
</evidence>
<evidence type="ECO:0000313" key="10">
    <source>
        <dbReference type="EMBL" id="KZT28521.1"/>
    </source>
</evidence>
<dbReference type="EMBL" id="KV425557">
    <property type="protein sequence ID" value="KZT28521.1"/>
    <property type="molecule type" value="Genomic_DNA"/>
</dbReference>
<dbReference type="InterPro" id="IPR023128">
    <property type="entry name" value="Prot_N_Gln_amidohydro_ab_roll"/>
</dbReference>
<evidence type="ECO:0000256" key="5">
    <source>
        <dbReference type="ARBA" id="ARBA00022801"/>
    </source>
</evidence>
<evidence type="ECO:0000256" key="4">
    <source>
        <dbReference type="ARBA" id="ARBA00021247"/>
    </source>
</evidence>
<dbReference type="Pfam" id="PF09764">
    <property type="entry name" value="Nt_Gln_amidase"/>
    <property type="match status" value="1"/>
</dbReference>
<gene>
    <name evidence="10" type="ORF">NEOLEDRAFT_1058217</name>
</gene>
<dbReference type="AlphaFoldDB" id="A0A165UQ27"/>
<accession>A0A165UQ27</accession>
<evidence type="ECO:0000256" key="8">
    <source>
        <dbReference type="SAM" id="MobiDB-lite"/>
    </source>
</evidence>
<dbReference type="GO" id="GO:0070773">
    <property type="term" value="F:protein-N-terminal glutamine amidohydrolase activity"/>
    <property type="evidence" value="ECO:0007669"/>
    <property type="project" value="UniProtKB-EC"/>
</dbReference>
<evidence type="ECO:0000259" key="9">
    <source>
        <dbReference type="Pfam" id="PF09764"/>
    </source>
</evidence>
<feature type="compositionally biased region" description="Pro residues" evidence="8">
    <location>
        <begin position="25"/>
        <end position="37"/>
    </location>
</feature>
<dbReference type="GO" id="GO:0005634">
    <property type="term" value="C:nucleus"/>
    <property type="evidence" value="ECO:0007669"/>
    <property type="project" value="TreeGrafter"/>
</dbReference>
<dbReference type="GO" id="GO:0008418">
    <property type="term" value="F:protein-N-terminal asparagine amidohydrolase activity"/>
    <property type="evidence" value="ECO:0007669"/>
    <property type="project" value="InterPro"/>
</dbReference>
<dbReference type="InParanoid" id="A0A165UQ27"/>
<reference evidence="10 11" key="1">
    <citation type="journal article" date="2016" name="Mol. Biol. Evol.">
        <title>Comparative Genomics of Early-Diverging Mushroom-Forming Fungi Provides Insights into the Origins of Lignocellulose Decay Capabilities.</title>
        <authorList>
            <person name="Nagy L.G."/>
            <person name="Riley R."/>
            <person name="Tritt A."/>
            <person name="Adam C."/>
            <person name="Daum C."/>
            <person name="Floudas D."/>
            <person name="Sun H."/>
            <person name="Yadav J.S."/>
            <person name="Pangilinan J."/>
            <person name="Larsson K.H."/>
            <person name="Matsuura K."/>
            <person name="Barry K."/>
            <person name="Labutti K."/>
            <person name="Kuo R."/>
            <person name="Ohm R.A."/>
            <person name="Bhattacharya S.S."/>
            <person name="Shirouzu T."/>
            <person name="Yoshinaga Y."/>
            <person name="Martin F.M."/>
            <person name="Grigoriev I.V."/>
            <person name="Hibbett D.S."/>
        </authorList>
    </citation>
    <scope>NUCLEOTIDE SEQUENCE [LARGE SCALE GENOMIC DNA]</scope>
    <source>
        <strain evidence="10 11">HHB14362 ss-1</strain>
    </source>
</reference>
<sequence length="396" mass="43589">MSHPVLGSFDPFAVHPFTSNRGLAPQPPQPTGFPAPIPTAMLVPSAAAPVSPSSTPSSTPPSSQNPLHAPRPRRAYSPASSNTSSRQQQPIFVPFRPEQSSPDLPDILIKKKPAHGFGFGSEPSTPPIMKNSDASAYTHCYCEENIYLLATAFAERSDVKDSWEISVVFISNAGKTVALWNQSARQGVVVWDYHVILVLRPWAWLAKEESADRTENNATTASWVYDFDTQLLKPCTAQEYIAGTFPFHDQLPADFFRVIPAPTYLDNFASDRSHMVRTFSLISLVPMRTHNASLHSEGGPGHSHENQKDSTLSLVEELENIRYISPPPGYPAICGPRAKEKGVKTNLMEAFVRMSTRPGAESTIEEVETYGQVFDLEGFRSWSQEVRGGSQVHAAR</sequence>
<comment type="similarity">
    <text evidence="1">Belongs to the NTAQ1 family.</text>
</comment>
<keyword evidence="5" id="KW-0378">Hydrolase</keyword>
<evidence type="ECO:0000256" key="2">
    <source>
        <dbReference type="ARBA" id="ARBA00011245"/>
    </source>
</evidence>
<dbReference type="InterPro" id="IPR037132">
    <property type="entry name" value="N_Gln_amidohydro_ab_roll_sf"/>
</dbReference>
<dbReference type="GO" id="GO:0005829">
    <property type="term" value="C:cytosol"/>
    <property type="evidence" value="ECO:0007669"/>
    <property type="project" value="TreeGrafter"/>
</dbReference>
<evidence type="ECO:0000256" key="3">
    <source>
        <dbReference type="ARBA" id="ARBA00012718"/>
    </source>
</evidence>
<feature type="domain" description="Protein N-terminal glutamine amidohydrolase alpha beta roll" evidence="9">
    <location>
        <begin position="137"/>
        <end position="277"/>
    </location>
</feature>
<dbReference type="InterPro" id="IPR039733">
    <property type="entry name" value="NTAQ1"/>
</dbReference>
<dbReference type="Proteomes" id="UP000076761">
    <property type="component" value="Unassembled WGS sequence"/>
</dbReference>
<proteinExistence type="inferred from homology"/>
<feature type="compositionally biased region" description="Low complexity" evidence="8">
    <location>
        <begin position="43"/>
        <end position="62"/>
    </location>
</feature>
<comment type="subunit">
    <text evidence="2">Monomer.</text>
</comment>
<evidence type="ECO:0000256" key="6">
    <source>
        <dbReference type="ARBA" id="ARBA00029677"/>
    </source>
</evidence>